<feature type="compositionally biased region" description="Low complexity" evidence="1">
    <location>
        <begin position="213"/>
        <end position="226"/>
    </location>
</feature>
<evidence type="ECO:0000313" key="3">
    <source>
        <dbReference type="Proteomes" id="UP000613740"/>
    </source>
</evidence>
<sequence>MTAKMGRSCGTARTWRRPARSPHVGRGRRHCGERRECTSSGRPAAATAAGADANTNTAQPPLLLVREEPRPPTPQQQQPAPPYYSALVPWDVQCGGSSAQQRTAPATSCYGPPDAAAPLPLPLPQRDLTAWMASDYCPSGPEQLPPLPIAGQACSAAVGANHGPPAVQPPPPPTLLQLSELTSTASRHSNSGQALRTSGSGSGYMPGDTSAEPTAAQAASPTTTLLLPPPPLPCPGPLPLLYSAHNALLGLPNGGVGMRRLSAFSASGTTAGGGSSAASLMLLPAASAAATDARLQWQQHGGVCTNTISTDSSFGLPHHHHRASTPRCCHTSASAATTPSVCTAAAAATAVADPDSGCSIFDSPPLAEMLSAALVEPPAADAHAAAGAAAFAAAAAPAEVRDLYDAWRANPEEHEPEPPTSSGDAGGIIQGGRRPPASRHFLQPGAFNLGPADHSHPHLPSAAAAGAAVAAPPVIAFAAHAHGDHDIAPQAWQDLQQQQQPVRRDVIAAAAAMAAAAELRRRSLAATRTSASTMPSWVRGSLTTLACHPHQEKRGQEQGQGQEHEEGLLLPPPLAHTASDASSVVCAAGSGGAWDTGVAAATATGRLGKSAVAADLLAGREASAHADASSVPVSPALVAAAPASAVTATMV</sequence>
<organism evidence="2 3">
    <name type="scientific">Chlamydomonas schloesseri</name>
    <dbReference type="NCBI Taxonomy" id="2026947"/>
    <lineage>
        <taxon>Eukaryota</taxon>
        <taxon>Viridiplantae</taxon>
        <taxon>Chlorophyta</taxon>
        <taxon>core chlorophytes</taxon>
        <taxon>Chlorophyceae</taxon>
        <taxon>CS clade</taxon>
        <taxon>Chlamydomonadales</taxon>
        <taxon>Chlamydomonadaceae</taxon>
        <taxon>Chlamydomonas</taxon>
    </lineage>
</organism>
<dbReference type="AlphaFoldDB" id="A0A835WL84"/>
<feature type="region of interest" description="Disordered" evidence="1">
    <location>
        <begin position="1"/>
        <end position="83"/>
    </location>
</feature>
<feature type="compositionally biased region" description="Low complexity" evidence="1">
    <location>
        <begin position="44"/>
        <end position="64"/>
    </location>
</feature>
<evidence type="ECO:0000256" key="1">
    <source>
        <dbReference type="SAM" id="MobiDB-lite"/>
    </source>
</evidence>
<comment type="caution">
    <text evidence="2">The sequence shown here is derived from an EMBL/GenBank/DDBJ whole genome shotgun (WGS) entry which is preliminary data.</text>
</comment>
<gene>
    <name evidence="2" type="ORF">HYH02_005630</name>
</gene>
<feature type="region of interest" description="Disordered" evidence="1">
    <location>
        <begin position="410"/>
        <end position="459"/>
    </location>
</feature>
<evidence type="ECO:0000313" key="2">
    <source>
        <dbReference type="EMBL" id="KAG2449486.1"/>
    </source>
</evidence>
<keyword evidence="3" id="KW-1185">Reference proteome</keyword>
<feature type="region of interest" description="Disordered" evidence="1">
    <location>
        <begin position="182"/>
        <end position="230"/>
    </location>
</feature>
<reference evidence="2" key="1">
    <citation type="journal article" date="2020" name="bioRxiv">
        <title>Comparative genomics of Chlamydomonas.</title>
        <authorList>
            <person name="Craig R.J."/>
            <person name="Hasan A.R."/>
            <person name="Ness R.W."/>
            <person name="Keightley P.D."/>
        </authorList>
    </citation>
    <scope>NUCLEOTIDE SEQUENCE</scope>
    <source>
        <strain evidence="2">CCAP 11/173</strain>
    </source>
</reference>
<protein>
    <submittedName>
        <fullName evidence="2">Uncharacterized protein</fullName>
    </submittedName>
</protein>
<feature type="compositionally biased region" description="Basic residues" evidence="1">
    <location>
        <begin position="14"/>
        <end position="32"/>
    </location>
</feature>
<accession>A0A835WL84</accession>
<name>A0A835WL84_9CHLO</name>
<feature type="compositionally biased region" description="Pro residues" evidence="1">
    <location>
        <begin position="71"/>
        <end position="82"/>
    </location>
</feature>
<dbReference type="Proteomes" id="UP000613740">
    <property type="component" value="Unassembled WGS sequence"/>
</dbReference>
<feature type="compositionally biased region" description="Polar residues" evidence="1">
    <location>
        <begin position="187"/>
        <end position="199"/>
    </location>
</feature>
<dbReference type="EMBL" id="JAEHOD010000014">
    <property type="protein sequence ID" value="KAG2449486.1"/>
    <property type="molecule type" value="Genomic_DNA"/>
</dbReference>
<proteinExistence type="predicted"/>